<reference evidence="1" key="1">
    <citation type="journal article" date="2013" name="Genome Biol.">
        <title>Draft genome of the mountain pine beetle, Dendroctonus ponderosae Hopkins, a major forest pest.</title>
        <authorList>
            <person name="Keeling C.I."/>
            <person name="Yuen M.M."/>
            <person name="Liao N.Y."/>
            <person name="Docking T.R."/>
            <person name="Chan S.K."/>
            <person name="Taylor G.A."/>
            <person name="Palmquist D.L."/>
            <person name="Jackman S.D."/>
            <person name="Nguyen A."/>
            <person name="Li M."/>
            <person name="Henderson H."/>
            <person name="Janes J.K."/>
            <person name="Zhao Y."/>
            <person name="Pandoh P."/>
            <person name="Moore R."/>
            <person name="Sperling F.A."/>
            <person name="Huber D.P."/>
            <person name="Birol I."/>
            <person name="Jones S.J."/>
            <person name="Bohlmann J."/>
        </authorList>
    </citation>
    <scope>NUCLEOTIDE SEQUENCE</scope>
</reference>
<evidence type="ECO:0000313" key="1">
    <source>
        <dbReference type="EMBL" id="ENN81272.1"/>
    </source>
</evidence>
<sequence length="117" mass="12953">MNLSGLRAHSHSEGLKIETPLAVRLGAASQLPTSPLRVQVNPHPNRMMTASSPHTHLLNHHSGIMRIATQNLQSNGPVLHRPYSPPRLTFWFGADTLLSTETKASKNHDCSSFYENH</sequence>
<feature type="non-terminal residue" evidence="1">
    <location>
        <position position="1"/>
    </location>
</feature>
<dbReference type="AlphaFoldDB" id="N6UR89"/>
<dbReference type="EMBL" id="KB740138">
    <property type="protein sequence ID" value="ENN81272.1"/>
    <property type="molecule type" value="Genomic_DNA"/>
</dbReference>
<dbReference type="HOGENOM" id="CLU_168492_0_0_1"/>
<proteinExistence type="predicted"/>
<organism evidence="1">
    <name type="scientific">Dendroctonus ponderosae</name>
    <name type="common">Mountain pine beetle</name>
    <dbReference type="NCBI Taxonomy" id="77166"/>
    <lineage>
        <taxon>Eukaryota</taxon>
        <taxon>Metazoa</taxon>
        <taxon>Ecdysozoa</taxon>
        <taxon>Arthropoda</taxon>
        <taxon>Hexapoda</taxon>
        <taxon>Insecta</taxon>
        <taxon>Pterygota</taxon>
        <taxon>Neoptera</taxon>
        <taxon>Endopterygota</taxon>
        <taxon>Coleoptera</taxon>
        <taxon>Polyphaga</taxon>
        <taxon>Cucujiformia</taxon>
        <taxon>Curculionidae</taxon>
        <taxon>Scolytinae</taxon>
        <taxon>Dendroctonus</taxon>
    </lineage>
</organism>
<dbReference type="OrthoDB" id="3501850at2759"/>
<gene>
    <name evidence="1" type="ORF">YQE_02321</name>
</gene>
<protein>
    <submittedName>
        <fullName evidence="1">Uncharacterized protein</fullName>
    </submittedName>
</protein>
<accession>N6UR89</accession>
<name>N6UR89_DENPD</name>